<proteinExistence type="predicted"/>
<protein>
    <submittedName>
        <fullName evidence="2">Uncharacterized protein</fullName>
    </submittedName>
</protein>
<keyword evidence="3" id="KW-1185">Reference proteome</keyword>
<evidence type="ECO:0000313" key="3">
    <source>
        <dbReference type="Proteomes" id="UP000267524"/>
    </source>
</evidence>
<name>A0A3M7LAA1_9FLAO</name>
<comment type="caution">
    <text evidence="2">The sequence shown here is derived from an EMBL/GenBank/DDBJ whole genome shotgun (WGS) entry which is preliminary data.</text>
</comment>
<reference evidence="2 3" key="1">
    <citation type="submission" date="2018-08" db="EMBL/GenBank/DDBJ databases">
        <title>Chryseobacterium nematophagum: a novel matrix digesting pathogen of nematodes.</title>
        <authorList>
            <person name="Page A."/>
            <person name="Roberts M."/>
            <person name="Felix M.-A."/>
            <person name="Weir W."/>
        </authorList>
    </citation>
    <scope>NUCLEOTIDE SEQUENCE [LARGE SCALE GENOMIC DNA]</scope>
    <source>
        <strain evidence="2 3">JUb275</strain>
    </source>
</reference>
<accession>A0A3M7LAA1</accession>
<sequence>MKKVTLALLLSTSGLLFSQFTVTDSSDNWNLVGKTPWGGLELYTNKNKARLSYIDINTAIGTNIFSPTTIYTFEFSTDNETINKIYNIIDEHFKNEKIETLTLTFPEGNMYLYFDTAIGKYFFAFQFDNLSGILDKNSKTKRETAAFKMKQINKLFGKKN</sequence>
<evidence type="ECO:0000313" key="2">
    <source>
        <dbReference type="EMBL" id="RMZ58964.1"/>
    </source>
</evidence>
<dbReference type="EMBL" id="QWIV01000014">
    <property type="protein sequence ID" value="RMZ58964.1"/>
    <property type="molecule type" value="Genomic_DNA"/>
</dbReference>
<evidence type="ECO:0000256" key="1">
    <source>
        <dbReference type="SAM" id="SignalP"/>
    </source>
</evidence>
<gene>
    <name evidence="2" type="ORF">D1632_15475</name>
</gene>
<dbReference type="AlphaFoldDB" id="A0A3M7LAA1"/>
<dbReference type="RefSeq" id="WP_122548111.1">
    <property type="nucleotide sequence ID" value="NZ_QWIV01000014.1"/>
</dbReference>
<dbReference type="Proteomes" id="UP000267524">
    <property type="component" value="Unassembled WGS sequence"/>
</dbReference>
<keyword evidence="1" id="KW-0732">Signal</keyword>
<feature type="chain" id="PRO_5018247457" evidence="1">
    <location>
        <begin position="19"/>
        <end position="160"/>
    </location>
</feature>
<feature type="signal peptide" evidence="1">
    <location>
        <begin position="1"/>
        <end position="18"/>
    </location>
</feature>
<organism evidence="2 3">
    <name type="scientific">Chryseobacterium nematophagum</name>
    <dbReference type="NCBI Taxonomy" id="2305228"/>
    <lineage>
        <taxon>Bacteria</taxon>
        <taxon>Pseudomonadati</taxon>
        <taxon>Bacteroidota</taxon>
        <taxon>Flavobacteriia</taxon>
        <taxon>Flavobacteriales</taxon>
        <taxon>Weeksellaceae</taxon>
        <taxon>Chryseobacterium group</taxon>
        <taxon>Chryseobacterium</taxon>
    </lineage>
</organism>